<organism evidence="2 3">
    <name type="scientific">Lysobacter gummosus</name>
    <dbReference type="NCBI Taxonomy" id="262324"/>
    <lineage>
        <taxon>Bacteria</taxon>
        <taxon>Pseudomonadati</taxon>
        <taxon>Pseudomonadota</taxon>
        <taxon>Gammaproteobacteria</taxon>
        <taxon>Lysobacterales</taxon>
        <taxon>Lysobacteraceae</taxon>
        <taxon>Lysobacter</taxon>
    </lineage>
</organism>
<keyword evidence="3" id="KW-1185">Reference proteome</keyword>
<evidence type="ECO:0000313" key="3">
    <source>
        <dbReference type="Proteomes" id="UP000829194"/>
    </source>
</evidence>
<accession>A0ABY3XES5</accession>
<evidence type="ECO:0000313" key="2">
    <source>
        <dbReference type="EMBL" id="UNP30126.1"/>
    </source>
</evidence>
<dbReference type="Proteomes" id="UP000829194">
    <property type="component" value="Chromosome"/>
</dbReference>
<dbReference type="EMBL" id="CP093547">
    <property type="protein sequence ID" value="UNP30126.1"/>
    <property type="molecule type" value="Genomic_DNA"/>
</dbReference>
<feature type="compositionally biased region" description="Basic and acidic residues" evidence="1">
    <location>
        <begin position="429"/>
        <end position="444"/>
    </location>
</feature>
<dbReference type="RefSeq" id="WP_057941403.1">
    <property type="nucleotide sequence ID" value="NZ_CP011131.1"/>
</dbReference>
<sequence>MDVKEATRTIQGKLDDSGFLDDVTHAELRDINGVFRELSSQDARQVYDGLKAHGKLDKWVEEMNSGGWFGTGGLSAGEKTDLFNMLAGKLTGAQLADFSGHLSSEDVIALGKAVASHADANTAVDYVKAMAPQTTGQSAPRNDSSAGHASLGVENPAARAVGEVLASMPPAAFGAAIDGLRSDQLAAVMKTAAGMTISSPAIDFNSRGAPSGVAIDYDPRLLTRILDNAAKSGDASAQAKTFQAASGQLKTMREDVSFPSTYVDQGNDLRAVADAMTGLLKKNPSGIMSELESKLDRNGNSLIPYTSEMVAQDRGLDLREIIEGLKTGPVAGTNSADYIAEPVADSRKALYYPHAQTLGYFVGAIEVGMSKEASNAKAEGDLLKNVFATTAGALGAVNPAAGAFGAAANGVYVVADDALAADIASGRKDARDELRDRAYPREKNNAPYEGAAEKEYDTAASRVVNAHRD</sequence>
<proteinExistence type="predicted"/>
<feature type="region of interest" description="Disordered" evidence="1">
    <location>
        <begin position="429"/>
        <end position="469"/>
    </location>
</feature>
<protein>
    <submittedName>
        <fullName evidence="2">Uncharacterized protein</fullName>
    </submittedName>
</protein>
<evidence type="ECO:0000256" key="1">
    <source>
        <dbReference type="SAM" id="MobiDB-lite"/>
    </source>
</evidence>
<name>A0ABY3XES5_9GAMM</name>
<gene>
    <name evidence="2" type="ORF">MOV92_02275</name>
</gene>
<reference evidence="2 3" key="1">
    <citation type="submission" date="2022-03" db="EMBL/GenBank/DDBJ databases">
        <title>Complete genome sequence of Lysobacter capsici VKM B-2533 and Lysobacter gummosus 10.1.1, promising sources of lytic agents.</title>
        <authorList>
            <person name="Tarlachkov S.V."/>
            <person name="Kudryakova I.V."/>
            <person name="Afoshin A.S."/>
            <person name="Leontyevskaya E.A."/>
            <person name="Leontyevskaya N.V."/>
        </authorList>
    </citation>
    <scope>NUCLEOTIDE SEQUENCE [LARGE SCALE GENOMIC DNA]</scope>
    <source>
        <strain evidence="2 3">10.1.1</strain>
    </source>
</reference>